<gene>
    <name evidence="10" type="ORF">SAMN04488505_111118</name>
</gene>
<feature type="transmembrane region" description="Helical" evidence="8">
    <location>
        <begin position="122"/>
        <end position="139"/>
    </location>
</feature>
<feature type="transmembrane region" description="Helical" evidence="8">
    <location>
        <begin position="67"/>
        <end position="87"/>
    </location>
</feature>
<evidence type="ECO:0000313" key="11">
    <source>
        <dbReference type="Proteomes" id="UP000198984"/>
    </source>
</evidence>
<evidence type="ECO:0000256" key="1">
    <source>
        <dbReference type="ARBA" id="ARBA00004651"/>
    </source>
</evidence>
<feature type="transmembrane region" description="Helical" evidence="8">
    <location>
        <begin position="191"/>
        <end position="218"/>
    </location>
</feature>
<keyword evidence="2" id="KW-1003">Cell membrane</keyword>
<evidence type="ECO:0000256" key="4">
    <source>
        <dbReference type="ARBA" id="ARBA00022679"/>
    </source>
</evidence>
<dbReference type="InterPro" id="IPR050297">
    <property type="entry name" value="LipidA_mod_glycosyltrf_83"/>
</dbReference>
<sequence length="426" mass="47906">MKYLLIAIAAGLLFIPFLGSVPLQDPLALYNAATAPVTGPGSGSFVPFPLWGWLQSASVYFLGNTPFALRLPNALIGIITLLTFYAIGKKHADDRLGTWWALIYAGCWLPFLFFRSALPDPLFNYLFFLCIYFLYRIAYTVKPLRLVILSGVCLGLAVLVKGPLAIILALLLLLGYWIASKGKTGVRPAHLVLWLLFALIPAAIWLTYTGIVYGWLVVQQYARFVAGLLANPWPQSNLVYYMVLLPGCFPAVLLLLCYFYAKRRSIYNTGEPLDLKEFKVWMWLFFWVVLLLCPSSLYMVPLSFLAAWQVYRISAGRQRLRAWHVVLLLLTGIIIGLGLAAIVLAGVYKSTLLPYVQLPAARAFLQSPTGWSWWETLYGLFYILLVSCSVVFLFRRKYQEGLLCLFIGSLIFIAVAALHFVPKLIF</sequence>
<dbReference type="PANTHER" id="PTHR33908">
    <property type="entry name" value="MANNOSYLTRANSFERASE YKCB-RELATED"/>
    <property type="match status" value="1"/>
</dbReference>
<feature type="transmembrane region" description="Helical" evidence="8">
    <location>
        <begin position="146"/>
        <end position="179"/>
    </location>
</feature>
<evidence type="ECO:0000256" key="7">
    <source>
        <dbReference type="ARBA" id="ARBA00023136"/>
    </source>
</evidence>
<dbReference type="AlphaFoldDB" id="A0A1H8HNW7"/>
<evidence type="ECO:0000256" key="6">
    <source>
        <dbReference type="ARBA" id="ARBA00022989"/>
    </source>
</evidence>
<evidence type="ECO:0000256" key="8">
    <source>
        <dbReference type="SAM" id="Phobius"/>
    </source>
</evidence>
<protein>
    <submittedName>
        <fullName evidence="10">4-amino-4-deoxy-L-arabinose transferase</fullName>
    </submittedName>
</protein>
<dbReference type="EMBL" id="FOBB01000011">
    <property type="protein sequence ID" value="SEN57764.1"/>
    <property type="molecule type" value="Genomic_DNA"/>
</dbReference>
<keyword evidence="5 8" id="KW-0812">Transmembrane</keyword>
<keyword evidence="4 10" id="KW-0808">Transferase</keyword>
<feature type="transmembrane region" description="Helical" evidence="8">
    <location>
        <begin position="401"/>
        <end position="421"/>
    </location>
</feature>
<keyword evidence="11" id="KW-1185">Reference proteome</keyword>
<evidence type="ECO:0000313" key="10">
    <source>
        <dbReference type="EMBL" id="SEN57764.1"/>
    </source>
</evidence>
<feature type="transmembrane region" description="Helical" evidence="8">
    <location>
        <begin position="376"/>
        <end position="394"/>
    </location>
</feature>
<dbReference type="GO" id="GO:0005886">
    <property type="term" value="C:plasma membrane"/>
    <property type="evidence" value="ECO:0007669"/>
    <property type="project" value="UniProtKB-SubCell"/>
</dbReference>
<dbReference type="STRING" id="573321.SAMN04488505_111118"/>
<feature type="transmembrane region" description="Helical" evidence="8">
    <location>
        <begin position="323"/>
        <end position="348"/>
    </location>
</feature>
<feature type="transmembrane region" description="Helical" evidence="8">
    <location>
        <begin position="238"/>
        <end position="261"/>
    </location>
</feature>
<comment type="subcellular location">
    <subcellularLocation>
        <location evidence="1">Cell membrane</location>
        <topology evidence="1">Multi-pass membrane protein</topology>
    </subcellularLocation>
</comment>
<reference evidence="10 11" key="1">
    <citation type="submission" date="2016-10" db="EMBL/GenBank/DDBJ databases">
        <authorList>
            <person name="de Groot N.N."/>
        </authorList>
    </citation>
    <scope>NUCLEOTIDE SEQUENCE [LARGE SCALE GENOMIC DNA]</scope>
    <source>
        <strain evidence="10 11">DSM 21039</strain>
    </source>
</reference>
<dbReference type="Proteomes" id="UP000198984">
    <property type="component" value="Unassembled WGS sequence"/>
</dbReference>
<dbReference type="Pfam" id="PF13231">
    <property type="entry name" value="PMT_2"/>
    <property type="match status" value="1"/>
</dbReference>
<dbReference type="RefSeq" id="WP_089920210.1">
    <property type="nucleotide sequence ID" value="NZ_FOBB01000011.1"/>
</dbReference>
<name>A0A1H8HNW7_9BACT</name>
<accession>A0A1H8HNW7</accession>
<keyword evidence="7 8" id="KW-0472">Membrane</keyword>
<proteinExistence type="predicted"/>
<evidence type="ECO:0000256" key="5">
    <source>
        <dbReference type="ARBA" id="ARBA00022692"/>
    </source>
</evidence>
<dbReference type="PANTHER" id="PTHR33908:SF11">
    <property type="entry name" value="MEMBRANE PROTEIN"/>
    <property type="match status" value="1"/>
</dbReference>
<keyword evidence="6 8" id="KW-1133">Transmembrane helix</keyword>
<evidence type="ECO:0000256" key="3">
    <source>
        <dbReference type="ARBA" id="ARBA00022676"/>
    </source>
</evidence>
<evidence type="ECO:0000259" key="9">
    <source>
        <dbReference type="Pfam" id="PF13231"/>
    </source>
</evidence>
<organism evidence="10 11">
    <name type="scientific">Chitinophaga rupis</name>
    <dbReference type="NCBI Taxonomy" id="573321"/>
    <lineage>
        <taxon>Bacteria</taxon>
        <taxon>Pseudomonadati</taxon>
        <taxon>Bacteroidota</taxon>
        <taxon>Chitinophagia</taxon>
        <taxon>Chitinophagales</taxon>
        <taxon>Chitinophagaceae</taxon>
        <taxon>Chitinophaga</taxon>
    </lineage>
</organism>
<feature type="transmembrane region" description="Helical" evidence="8">
    <location>
        <begin position="281"/>
        <end position="311"/>
    </location>
</feature>
<dbReference type="InterPro" id="IPR038731">
    <property type="entry name" value="RgtA/B/C-like"/>
</dbReference>
<evidence type="ECO:0000256" key="2">
    <source>
        <dbReference type="ARBA" id="ARBA00022475"/>
    </source>
</evidence>
<keyword evidence="3" id="KW-0328">Glycosyltransferase</keyword>
<dbReference type="GO" id="GO:0016763">
    <property type="term" value="F:pentosyltransferase activity"/>
    <property type="evidence" value="ECO:0007669"/>
    <property type="project" value="TreeGrafter"/>
</dbReference>
<dbReference type="GO" id="GO:0009103">
    <property type="term" value="P:lipopolysaccharide biosynthetic process"/>
    <property type="evidence" value="ECO:0007669"/>
    <property type="project" value="UniProtKB-ARBA"/>
</dbReference>
<dbReference type="OrthoDB" id="9792789at2"/>
<feature type="transmembrane region" description="Helical" evidence="8">
    <location>
        <begin position="99"/>
        <end position="116"/>
    </location>
</feature>
<feature type="domain" description="Glycosyltransferase RgtA/B/C/D-like" evidence="9">
    <location>
        <begin position="49"/>
        <end position="205"/>
    </location>
</feature>